<keyword evidence="6" id="KW-0812">Transmembrane</keyword>
<comment type="caution">
    <text evidence="8">The sequence shown here is derived from an EMBL/GenBank/DDBJ whole genome shotgun (WGS) entry which is preliminary data.</text>
</comment>
<dbReference type="InterPro" id="IPR024478">
    <property type="entry name" value="HlyB_4HB_MCP"/>
</dbReference>
<dbReference type="SMART" id="SM00283">
    <property type="entry name" value="MA"/>
    <property type="match status" value="1"/>
</dbReference>
<feature type="coiled-coil region" evidence="4">
    <location>
        <begin position="154"/>
        <end position="181"/>
    </location>
</feature>
<comment type="similarity">
    <text evidence="2">Belongs to the methyl-accepting chemotaxis (MCP) protein family.</text>
</comment>
<feature type="region of interest" description="Disordered" evidence="5">
    <location>
        <begin position="245"/>
        <end position="286"/>
    </location>
</feature>
<evidence type="ECO:0000256" key="6">
    <source>
        <dbReference type="SAM" id="Phobius"/>
    </source>
</evidence>
<keyword evidence="9" id="KW-1185">Reference proteome</keyword>
<dbReference type="Gene3D" id="1.10.287.950">
    <property type="entry name" value="Methyl-accepting chemotaxis protein"/>
    <property type="match status" value="1"/>
</dbReference>
<evidence type="ECO:0000313" key="8">
    <source>
        <dbReference type="EMBL" id="PJZ48368.1"/>
    </source>
</evidence>
<proteinExistence type="inferred from homology"/>
<evidence type="ECO:0000256" key="4">
    <source>
        <dbReference type="SAM" id="Coils"/>
    </source>
</evidence>
<dbReference type="InterPro" id="IPR004090">
    <property type="entry name" value="Chemotax_Me-accpt_rcpt"/>
</dbReference>
<dbReference type="GO" id="GO:0005886">
    <property type="term" value="C:plasma membrane"/>
    <property type="evidence" value="ECO:0007669"/>
    <property type="project" value="TreeGrafter"/>
</dbReference>
<feature type="transmembrane region" description="Helical" evidence="6">
    <location>
        <begin position="184"/>
        <end position="206"/>
    </location>
</feature>
<dbReference type="Proteomes" id="UP000231926">
    <property type="component" value="Unassembled WGS sequence"/>
</dbReference>
<name>A0A2M9Y9V9_9LEPT</name>
<accession>A0A2M9Y9V9</accession>
<feature type="domain" description="Methyl-accepting transducer" evidence="7">
    <location>
        <begin position="218"/>
        <end position="433"/>
    </location>
</feature>
<evidence type="ECO:0000256" key="5">
    <source>
        <dbReference type="SAM" id="MobiDB-lite"/>
    </source>
</evidence>
<feature type="coiled-coil region" evidence="4">
    <location>
        <begin position="404"/>
        <end position="442"/>
    </location>
</feature>
<evidence type="ECO:0000256" key="3">
    <source>
        <dbReference type="PROSITE-ProRule" id="PRU00284"/>
    </source>
</evidence>
<dbReference type="GO" id="GO:0007165">
    <property type="term" value="P:signal transduction"/>
    <property type="evidence" value="ECO:0007669"/>
    <property type="project" value="UniProtKB-KW"/>
</dbReference>
<evidence type="ECO:0000256" key="1">
    <source>
        <dbReference type="ARBA" id="ARBA00022500"/>
    </source>
</evidence>
<dbReference type="PANTHER" id="PTHR43531:SF11">
    <property type="entry name" value="METHYL-ACCEPTING CHEMOTAXIS PROTEIN 3"/>
    <property type="match status" value="1"/>
</dbReference>
<protein>
    <submittedName>
        <fullName evidence="8">Chemotaxis protein</fullName>
    </submittedName>
</protein>
<keyword evidence="6" id="KW-0472">Membrane</keyword>
<keyword evidence="4" id="KW-0175">Coiled coil</keyword>
<feature type="compositionally biased region" description="Low complexity" evidence="5">
    <location>
        <begin position="519"/>
        <end position="531"/>
    </location>
</feature>
<dbReference type="InterPro" id="IPR004089">
    <property type="entry name" value="MCPsignal_dom"/>
</dbReference>
<dbReference type="InterPro" id="IPR051310">
    <property type="entry name" value="MCP_chemotaxis"/>
</dbReference>
<gene>
    <name evidence="8" type="ORF">CH362_14220</name>
</gene>
<organism evidence="8 9">
    <name type="scientific">Leptospira saintgironsiae</name>
    <dbReference type="NCBI Taxonomy" id="2023183"/>
    <lineage>
        <taxon>Bacteria</taxon>
        <taxon>Pseudomonadati</taxon>
        <taxon>Spirochaetota</taxon>
        <taxon>Spirochaetia</taxon>
        <taxon>Leptospirales</taxon>
        <taxon>Leptospiraceae</taxon>
        <taxon>Leptospira</taxon>
    </lineage>
</organism>
<evidence type="ECO:0000313" key="9">
    <source>
        <dbReference type="Proteomes" id="UP000231926"/>
    </source>
</evidence>
<evidence type="ECO:0000259" key="7">
    <source>
        <dbReference type="PROSITE" id="PS50111"/>
    </source>
</evidence>
<sequence length="538" mass="58553">MSVKAKLTIGFSTVVVLLIFVAGFAIYRLNTFNAVVTKAVNVSAKKSTMLLAMRTAILKVTRAEKNTILSTEEEDMKRYIGETETNLSLLPQLETDVYPLLQEAGKRNMDELKIVEKDYRATLKKVLDLAYINKNVEAREISQKQLRAHLDKMEGFLNQMIDRAQKELDDANKNTDELYAETTFLMILIPILSSLIAVGCAAWITISVNKALSTALEVVGSVSSAAAQVSATAFSLSQSSNEQAASLEETTAAVEEMSSTIEQNSHNAKETNSMAESSSRDASKGRKSVLETLNAMKKISGKVNIIEEIAYQTNLLALNAAIEAARAGKHGKGFAVVADEVRKLAERSQIAAQEINGLSKDSVERAEDAGKLIEEIVPSIENTAKLIQEISVSSDEQARGITQINTAMVQLDQATQENAAASEELASTAKELNEQAETLLEVMGTLIKIREEVLTASKGKSKKQDRGPSLTNQPIKSHFHTPHFDLKHAASQFGNAKKDPKKNSNGKNFLPLIEEESEATSQSETSSGSEENSGEIKV</sequence>
<feature type="transmembrane region" description="Helical" evidence="6">
    <location>
        <begin position="7"/>
        <end position="27"/>
    </location>
</feature>
<dbReference type="Pfam" id="PF00015">
    <property type="entry name" value="MCPsignal"/>
    <property type="match status" value="1"/>
</dbReference>
<keyword evidence="6" id="KW-1133">Transmembrane helix</keyword>
<keyword evidence="1" id="KW-0145">Chemotaxis</keyword>
<evidence type="ECO:0000256" key="2">
    <source>
        <dbReference type="ARBA" id="ARBA00029447"/>
    </source>
</evidence>
<feature type="compositionally biased region" description="Polar residues" evidence="5">
    <location>
        <begin position="257"/>
        <end position="277"/>
    </location>
</feature>
<reference evidence="8 9" key="1">
    <citation type="submission" date="2017-07" db="EMBL/GenBank/DDBJ databases">
        <title>Leptospira spp. isolated from tropical soils.</title>
        <authorList>
            <person name="Thibeaux R."/>
            <person name="Iraola G."/>
            <person name="Ferres I."/>
            <person name="Bierque E."/>
            <person name="Girault D."/>
            <person name="Soupe-Gilbert M.-E."/>
            <person name="Picardeau M."/>
            <person name="Goarant C."/>
        </authorList>
    </citation>
    <scope>NUCLEOTIDE SEQUENCE [LARGE SCALE GENOMIC DNA]</scope>
    <source>
        <strain evidence="8 9">FH4-C-A2</strain>
    </source>
</reference>
<dbReference type="GO" id="GO:0004888">
    <property type="term" value="F:transmembrane signaling receptor activity"/>
    <property type="evidence" value="ECO:0007669"/>
    <property type="project" value="InterPro"/>
</dbReference>
<dbReference type="PROSITE" id="PS50111">
    <property type="entry name" value="CHEMOTAXIS_TRANSDUC_2"/>
    <property type="match status" value="1"/>
</dbReference>
<dbReference type="Pfam" id="PF12729">
    <property type="entry name" value="4HB_MCP_1"/>
    <property type="match status" value="1"/>
</dbReference>
<dbReference type="PRINTS" id="PR00260">
    <property type="entry name" value="CHEMTRNSDUCR"/>
</dbReference>
<dbReference type="PANTHER" id="PTHR43531">
    <property type="entry name" value="PROTEIN ICFG"/>
    <property type="match status" value="1"/>
</dbReference>
<dbReference type="GO" id="GO:0006935">
    <property type="term" value="P:chemotaxis"/>
    <property type="evidence" value="ECO:0007669"/>
    <property type="project" value="UniProtKB-KW"/>
</dbReference>
<dbReference type="SUPFAM" id="SSF58104">
    <property type="entry name" value="Methyl-accepting chemotaxis protein (MCP) signaling domain"/>
    <property type="match status" value="1"/>
</dbReference>
<dbReference type="RefSeq" id="WP_100710997.1">
    <property type="nucleotide sequence ID" value="NZ_NPDR01000006.1"/>
</dbReference>
<dbReference type="AlphaFoldDB" id="A0A2M9Y9V9"/>
<dbReference type="OrthoDB" id="334703at2"/>
<dbReference type="EMBL" id="NPDR01000006">
    <property type="protein sequence ID" value="PJZ48368.1"/>
    <property type="molecule type" value="Genomic_DNA"/>
</dbReference>
<keyword evidence="3" id="KW-0807">Transducer</keyword>
<dbReference type="CDD" id="cd11386">
    <property type="entry name" value="MCP_signal"/>
    <property type="match status" value="1"/>
</dbReference>
<feature type="region of interest" description="Disordered" evidence="5">
    <location>
        <begin position="457"/>
        <end position="538"/>
    </location>
</feature>